<evidence type="ECO:0000313" key="1">
    <source>
        <dbReference type="EMBL" id="GIY55460.1"/>
    </source>
</evidence>
<organism evidence="1 2">
    <name type="scientific">Caerostris darwini</name>
    <dbReference type="NCBI Taxonomy" id="1538125"/>
    <lineage>
        <taxon>Eukaryota</taxon>
        <taxon>Metazoa</taxon>
        <taxon>Ecdysozoa</taxon>
        <taxon>Arthropoda</taxon>
        <taxon>Chelicerata</taxon>
        <taxon>Arachnida</taxon>
        <taxon>Araneae</taxon>
        <taxon>Araneomorphae</taxon>
        <taxon>Entelegynae</taxon>
        <taxon>Araneoidea</taxon>
        <taxon>Araneidae</taxon>
        <taxon>Caerostris</taxon>
    </lineage>
</organism>
<gene>
    <name evidence="1" type="ORF">CDAR_590661</name>
</gene>
<dbReference type="AlphaFoldDB" id="A0AAV4UCK1"/>
<dbReference type="Proteomes" id="UP001054837">
    <property type="component" value="Unassembled WGS sequence"/>
</dbReference>
<reference evidence="1 2" key="1">
    <citation type="submission" date="2021-06" db="EMBL/GenBank/DDBJ databases">
        <title>Caerostris darwini draft genome.</title>
        <authorList>
            <person name="Kono N."/>
            <person name="Arakawa K."/>
        </authorList>
    </citation>
    <scope>NUCLEOTIDE SEQUENCE [LARGE SCALE GENOMIC DNA]</scope>
</reference>
<proteinExistence type="predicted"/>
<dbReference type="EMBL" id="BPLQ01011084">
    <property type="protein sequence ID" value="GIY55460.1"/>
    <property type="molecule type" value="Genomic_DNA"/>
</dbReference>
<protein>
    <submittedName>
        <fullName evidence="1">Uncharacterized protein</fullName>
    </submittedName>
</protein>
<name>A0AAV4UCK1_9ARAC</name>
<comment type="caution">
    <text evidence="1">The sequence shown here is derived from an EMBL/GenBank/DDBJ whole genome shotgun (WGS) entry which is preliminary data.</text>
</comment>
<keyword evidence="2" id="KW-1185">Reference proteome</keyword>
<sequence length="135" mass="15311">MSQYVEIVQYSSVLPRDLSAESRLFFCGGRERFRHTIIKAYLPLNLDFSLALISLRCRNFIFFSFLSTLGVLIVQNPSPSRLVCVPFADGTDGTRERSDLVIETSVLEGFGSNLPEALRWSLSQRRELDGDNVLF</sequence>
<accession>A0AAV4UCK1</accession>
<evidence type="ECO:0000313" key="2">
    <source>
        <dbReference type="Proteomes" id="UP001054837"/>
    </source>
</evidence>